<dbReference type="FunFam" id="1.10.630.10:FF:000182">
    <property type="entry name" value="Cytochrome P450 3A4"/>
    <property type="match status" value="1"/>
</dbReference>
<dbReference type="InterPro" id="IPR036396">
    <property type="entry name" value="Cyt_P450_sf"/>
</dbReference>
<feature type="non-terminal residue" evidence="16">
    <location>
        <position position="1"/>
    </location>
</feature>
<evidence type="ECO:0000256" key="1">
    <source>
        <dbReference type="ARBA" id="ARBA00001971"/>
    </source>
</evidence>
<dbReference type="Proteomes" id="UP001233999">
    <property type="component" value="Unassembled WGS sequence"/>
</dbReference>
<keyword evidence="13" id="KW-0472">Membrane</keyword>
<feature type="non-terminal residue" evidence="16">
    <location>
        <position position="340"/>
    </location>
</feature>
<dbReference type="Pfam" id="PF00067">
    <property type="entry name" value="p450"/>
    <property type="match status" value="1"/>
</dbReference>
<dbReference type="SUPFAM" id="SSF48264">
    <property type="entry name" value="Cytochrome P450"/>
    <property type="match status" value="1"/>
</dbReference>
<keyword evidence="11 14" id="KW-0408">Iron</keyword>
<organism evidence="16 17">
    <name type="scientific">Diploptera punctata</name>
    <name type="common">Pacific beetle cockroach</name>
    <dbReference type="NCBI Taxonomy" id="6984"/>
    <lineage>
        <taxon>Eukaryota</taxon>
        <taxon>Metazoa</taxon>
        <taxon>Ecdysozoa</taxon>
        <taxon>Arthropoda</taxon>
        <taxon>Hexapoda</taxon>
        <taxon>Insecta</taxon>
        <taxon>Pterygota</taxon>
        <taxon>Neoptera</taxon>
        <taxon>Polyneoptera</taxon>
        <taxon>Dictyoptera</taxon>
        <taxon>Blattodea</taxon>
        <taxon>Blaberoidea</taxon>
        <taxon>Blaberidae</taxon>
        <taxon>Diplopterinae</taxon>
        <taxon>Diploptera</taxon>
    </lineage>
</organism>
<dbReference type="PROSITE" id="PS00086">
    <property type="entry name" value="CYTOCHROME_P450"/>
    <property type="match status" value="1"/>
</dbReference>
<dbReference type="Gene3D" id="1.10.630.10">
    <property type="entry name" value="Cytochrome P450"/>
    <property type="match status" value="1"/>
</dbReference>
<evidence type="ECO:0000256" key="6">
    <source>
        <dbReference type="ARBA" id="ARBA00022617"/>
    </source>
</evidence>
<evidence type="ECO:0008006" key="18">
    <source>
        <dbReference type="Google" id="ProtNLM"/>
    </source>
</evidence>
<dbReference type="GO" id="GO:0005789">
    <property type="term" value="C:endoplasmic reticulum membrane"/>
    <property type="evidence" value="ECO:0007669"/>
    <property type="project" value="UniProtKB-SubCell"/>
</dbReference>
<dbReference type="GO" id="GO:0005506">
    <property type="term" value="F:iron ion binding"/>
    <property type="evidence" value="ECO:0007669"/>
    <property type="project" value="InterPro"/>
</dbReference>
<feature type="binding site" description="axial binding residue" evidence="14">
    <location>
        <position position="294"/>
    </location>
    <ligand>
        <name>heme</name>
        <dbReference type="ChEBI" id="CHEBI:30413"/>
    </ligand>
    <ligandPart>
        <name>Fe</name>
        <dbReference type="ChEBI" id="CHEBI:18248"/>
    </ligandPart>
</feature>
<dbReference type="PANTHER" id="PTHR24292">
    <property type="entry name" value="CYTOCHROME P450"/>
    <property type="match status" value="1"/>
</dbReference>
<comment type="cofactor">
    <cofactor evidence="1 14">
        <name>heme</name>
        <dbReference type="ChEBI" id="CHEBI:30413"/>
    </cofactor>
</comment>
<dbReference type="InterPro" id="IPR017972">
    <property type="entry name" value="Cyt_P450_CS"/>
</dbReference>
<reference evidence="16" key="1">
    <citation type="journal article" date="2023" name="IScience">
        <title>Live-bearing cockroach genome reveals convergent evolutionary mechanisms linked to viviparity in insects and beyond.</title>
        <authorList>
            <person name="Fouks B."/>
            <person name="Harrison M.C."/>
            <person name="Mikhailova A.A."/>
            <person name="Marchal E."/>
            <person name="English S."/>
            <person name="Carruthers M."/>
            <person name="Jennings E.C."/>
            <person name="Chiamaka E.L."/>
            <person name="Frigard R.A."/>
            <person name="Pippel M."/>
            <person name="Attardo G.M."/>
            <person name="Benoit J.B."/>
            <person name="Bornberg-Bauer E."/>
            <person name="Tobe S.S."/>
        </authorList>
    </citation>
    <scope>NUCLEOTIDE SEQUENCE</scope>
    <source>
        <strain evidence="16">Stay&amp;Tobe</strain>
    </source>
</reference>
<reference evidence="16" key="2">
    <citation type="submission" date="2023-05" db="EMBL/GenBank/DDBJ databases">
        <authorList>
            <person name="Fouks B."/>
        </authorList>
    </citation>
    <scope>NUCLEOTIDE SEQUENCE</scope>
    <source>
        <strain evidence="16">Stay&amp;Tobe</strain>
        <tissue evidence="16">Testes</tissue>
    </source>
</reference>
<keyword evidence="9" id="KW-0492">Microsome</keyword>
<evidence type="ECO:0000256" key="10">
    <source>
        <dbReference type="ARBA" id="ARBA00023002"/>
    </source>
</evidence>
<keyword evidence="6 14" id="KW-0349">Heme</keyword>
<gene>
    <name evidence="16" type="ORF">L9F63_023897</name>
</gene>
<dbReference type="AlphaFoldDB" id="A0AAD7ZHT0"/>
<evidence type="ECO:0000256" key="11">
    <source>
        <dbReference type="ARBA" id="ARBA00023004"/>
    </source>
</evidence>
<dbReference type="PRINTS" id="PR00385">
    <property type="entry name" value="P450"/>
</dbReference>
<evidence type="ECO:0000256" key="9">
    <source>
        <dbReference type="ARBA" id="ARBA00022848"/>
    </source>
</evidence>
<dbReference type="GO" id="GO:0020037">
    <property type="term" value="F:heme binding"/>
    <property type="evidence" value="ECO:0007669"/>
    <property type="project" value="InterPro"/>
</dbReference>
<dbReference type="InterPro" id="IPR002401">
    <property type="entry name" value="Cyt_P450_E_grp-I"/>
</dbReference>
<keyword evidence="8" id="KW-0256">Endoplasmic reticulum</keyword>
<sequence length="340" mass="38594">TPEFEAKELCARFTTDVVATCAFGIRGNALQNPDCEFRQMGRAIIEPGFWKNLMFLVITMFPRLSKVFKFSLASPSVYGFFMRIVNEVITYREQHNVARADFLQHLIDIKNRKIEDKDDNVSNGHDSKEISPSKYKFTEEDVAAQASTFFVDGYETSSSALAFTLYALAVNPDVQENLRKEVDSVIEKNGGELDFDGIQEMAYLEMVLSEALRKYPPAYFLTKMCTKPYKLETSGGVYEVKPGTPVIVPLSSLHNDPKYFTDPERFDPERFNDGPRKNIQKFTYFPFGEGPRLCLGFRFAVTQVKAGIASIVHNFEIRPNKRTPIPFVADPNYFLLAAKG</sequence>
<evidence type="ECO:0000256" key="15">
    <source>
        <dbReference type="RuleBase" id="RU000461"/>
    </source>
</evidence>
<evidence type="ECO:0000256" key="14">
    <source>
        <dbReference type="PIRSR" id="PIRSR602401-1"/>
    </source>
</evidence>
<name>A0AAD7ZHT0_DIPPU</name>
<protein>
    <recommendedName>
        <fullName evidence="18">Cytochrome P450</fullName>
    </recommendedName>
</protein>
<keyword evidence="12 15" id="KW-0503">Monooxygenase</keyword>
<evidence type="ECO:0000256" key="2">
    <source>
        <dbReference type="ARBA" id="ARBA00003690"/>
    </source>
</evidence>
<evidence type="ECO:0000256" key="7">
    <source>
        <dbReference type="ARBA" id="ARBA00022723"/>
    </source>
</evidence>
<evidence type="ECO:0000256" key="8">
    <source>
        <dbReference type="ARBA" id="ARBA00022824"/>
    </source>
</evidence>
<evidence type="ECO:0000313" key="17">
    <source>
        <dbReference type="Proteomes" id="UP001233999"/>
    </source>
</evidence>
<evidence type="ECO:0000313" key="16">
    <source>
        <dbReference type="EMBL" id="KAJ9580925.1"/>
    </source>
</evidence>
<comment type="function">
    <text evidence="2">May be involved in the metabolism of insect hormones and in the breakdown of synthetic insecticides.</text>
</comment>
<evidence type="ECO:0000256" key="13">
    <source>
        <dbReference type="ARBA" id="ARBA00023136"/>
    </source>
</evidence>
<dbReference type="PRINTS" id="PR00463">
    <property type="entry name" value="EP450I"/>
</dbReference>
<dbReference type="CDD" id="cd11056">
    <property type="entry name" value="CYP6-like"/>
    <property type="match status" value="1"/>
</dbReference>
<keyword evidence="10 15" id="KW-0560">Oxidoreductase</keyword>
<dbReference type="PANTHER" id="PTHR24292:SF84">
    <property type="entry name" value="CYTOCHROME P450 28A5-RELATED"/>
    <property type="match status" value="1"/>
</dbReference>
<keyword evidence="7 14" id="KW-0479">Metal-binding</keyword>
<dbReference type="EMBL" id="JASPKZ010008091">
    <property type="protein sequence ID" value="KAJ9580925.1"/>
    <property type="molecule type" value="Genomic_DNA"/>
</dbReference>
<dbReference type="GO" id="GO:0004497">
    <property type="term" value="F:monooxygenase activity"/>
    <property type="evidence" value="ECO:0007669"/>
    <property type="project" value="UniProtKB-KW"/>
</dbReference>
<evidence type="ECO:0000256" key="3">
    <source>
        <dbReference type="ARBA" id="ARBA00004174"/>
    </source>
</evidence>
<dbReference type="GO" id="GO:0016705">
    <property type="term" value="F:oxidoreductase activity, acting on paired donors, with incorporation or reduction of molecular oxygen"/>
    <property type="evidence" value="ECO:0007669"/>
    <property type="project" value="InterPro"/>
</dbReference>
<comment type="caution">
    <text evidence="16">The sequence shown here is derived from an EMBL/GenBank/DDBJ whole genome shotgun (WGS) entry which is preliminary data.</text>
</comment>
<keyword evidence="17" id="KW-1185">Reference proteome</keyword>
<dbReference type="InterPro" id="IPR001128">
    <property type="entry name" value="Cyt_P450"/>
</dbReference>
<comment type="similarity">
    <text evidence="5 15">Belongs to the cytochrome P450 family.</text>
</comment>
<proteinExistence type="inferred from homology"/>
<accession>A0AAD7ZHT0</accession>
<dbReference type="InterPro" id="IPR050476">
    <property type="entry name" value="Insect_CytP450_Detox"/>
</dbReference>
<comment type="subcellular location">
    <subcellularLocation>
        <location evidence="4">Endoplasmic reticulum membrane</location>
        <topology evidence="4">Peripheral membrane protein</topology>
    </subcellularLocation>
    <subcellularLocation>
        <location evidence="3">Microsome membrane</location>
        <topology evidence="3">Peripheral membrane protein</topology>
    </subcellularLocation>
</comment>
<evidence type="ECO:0000256" key="5">
    <source>
        <dbReference type="ARBA" id="ARBA00010617"/>
    </source>
</evidence>
<evidence type="ECO:0000256" key="4">
    <source>
        <dbReference type="ARBA" id="ARBA00004406"/>
    </source>
</evidence>
<evidence type="ECO:0000256" key="12">
    <source>
        <dbReference type="ARBA" id="ARBA00023033"/>
    </source>
</evidence>